<name>A0A4Y5UZS4_SOPFL</name>
<dbReference type="GeneID" id="40866248"/>
<feature type="transmembrane region" description="Helical" evidence="2">
    <location>
        <begin position="21"/>
        <end position="41"/>
    </location>
</feature>
<reference evidence="3" key="1">
    <citation type="journal article" date="2019" name="Mitochondrial DNA Part B Resour">
        <title>Characterization of the complete mitochondrial genome of shrubby sophora (Sophora flavescens Ait.).</title>
        <authorList>
            <person name="Zhang W."/>
            <person name="Qingdu F."/>
            <person name="Li G."/>
        </authorList>
    </citation>
    <scope>NUCLEOTIDE SEQUENCE</scope>
</reference>
<dbReference type="EMBL" id="MH922916">
    <property type="protein sequence ID" value="QDD68279.1"/>
    <property type="molecule type" value="Genomic_DNA"/>
</dbReference>
<evidence type="ECO:0000256" key="2">
    <source>
        <dbReference type="SAM" id="Phobius"/>
    </source>
</evidence>
<keyword evidence="2" id="KW-0812">Transmembrane</keyword>
<protein>
    <submittedName>
        <fullName evidence="3">Uncharacterized protein</fullName>
    </submittedName>
</protein>
<evidence type="ECO:0000313" key="3">
    <source>
        <dbReference type="EMBL" id="QDD68279.1"/>
    </source>
</evidence>
<keyword evidence="3" id="KW-0496">Mitochondrion</keyword>
<gene>
    <name evidence="3" type="primary">ORF278</name>
</gene>
<accession>A0A4Y5UZS4</accession>
<feature type="region of interest" description="Disordered" evidence="1">
    <location>
        <begin position="93"/>
        <end position="130"/>
    </location>
</feature>
<keyword evidence="2" id="KW-0472">Membrane</keyword>
<keyword evidence="2" id="KW-1133">Transmembrane helix</keyword>
<dbReference type="AlphaFoldDB" id="A0A4Y5UZS4"/>
<proteinExistence type="predicted"/>
<sequence>MIFLFRLYCKKTKPGFKLLMYLIFYVVIYFFCYLVRLHLLFCVDLFLNGALPFIIWTEFSGEIIPSNSGSGPSRSTSWTEDSFGMRVLMEPFSETEMEGTSARSSIPRGDEAGPSHQGRDEAGHQGSVVPNASLESSLRNRIVRLEQDNSPYLLDKAKGEYWSHIKQELNHASSQRDYNRLLDFENRDLQIRELKHECFRLFNHVLSQHPALADQAPYNPQEAFDDFLDQHRGRLDQQLHGLPVWERDALELNCLDIVRQELQYGGDDYVREKIFLQK</sequence>
<dbReference type="RefSeq" id="YP_009675530.1">
    <property type="nucleotide sequence ID" value="NC_043897.1"/>
</dbReference>
<geneLocation type="mitochondrion" evidence="3"/>
<feature type="compositionally biased region" description="Basic and acidic residues" evidence="1">
    <location>
        <begin position="108"/>
        <end position="123"/>
    </location>
</feature>
<organism evidence="3">
    <name type="scientific">Sophora flavescens</name>
    <name type="common">Shrubby sophora</name>
    <name type="synonym">Radiusia flavescens</name>
    <dbReference type="NCBI Taxonomy" id="49840"/>
    <lineage>
        <taxon>Eukaryota</taxon>
        <taxon>Viridiplantae</taxon>
        <taxon>Streptophyta</taxon>
        <taxon>Embryophyta</taxon>
        <taxon>Tracheophyta</taxon>
        <taxon>Spermatophyta</taxon>
        <taxon>Magnoliopsida</taxon>
        <taxon>eudicotyledons</taxon>
        <taxon>Gunneridae</taxon>
        <taxon>Pentapetalae</taxon>
        <taxon>rosids</taxon>
        <taxon>fabids</taxon>
        <taxon>Fabales</taxon>
        <taxon>Fabaceae</taxon>
        <taxon>Papilionoideae</taxon>
        <taxon>50 kb inversion clade</taxon>
        <taxon>genistoids sensu lato</taxon>
        <taxon>core genistoids</taxon>
        <taxon>Sophoreae</taxon>
        <taxon>Sophora</taxon>
    </lineage>
</organism>
<evidence type="ECO:0000256" key="1">
    <source>
        <dbReference type="SAM" id="MobiDB-lite"/>
    </source>
</evidence>